<dbReference type="EMBL" id="UETB01000013">
    <property type="protein sequence ID" value="SSA45432.1"/>
    <property type="molecule type" value="Genomic_DNA"/>
</dbReference>
<name>A0A2Y9C031_9MICO</name>
<keyword evidence="4" id="KW-1185">Reference proteome</keyword>
<protein>
    <submittedName>
        <fullName evidence="3">Rhodanese-related sulfurtransferase</fullName>
    </submittedName>
</protein>
<dbReference type="AlphaFoldDB" id="A0A2Y9C031"/>
<sequence>MDDLDQPSDLTVGDLDPAAPVPAGHAVLDVREQEEWDAGHVPGAVHIPLGELPDRLDDLPEEDLLVVCRSGGRSMRATAWLNHSGFTARNLDGGMHAWGAAGLPMTADEGRDPYVL</sequence>
<organism evidence="3 4">
    <name type="scientific">Georgenia satyanarayanai</name>
    <dbReference type="NCBI Taxonomy" id="860221"/>
    <lineage>
        <taxon>Bacteria</taxon>
        <taxon>Bacillati</taxon>
        <taxon>Actinomycetota</taxon>
        <taxon>Actinomycetes</taxon>
        <taxon>Micrococcales</taxon>
        <taxon>Bogoriellaceae</taxon>
        <taxon>Georgenia</taxon>
    </lineage>
</organism>
<feature type="domain" description="Rhodanese" evidence="2">
    <location>
        <begin position="21"/>
        <end position="107"/>
    </location>
</feature>
<dbReference type="RefSeq" id="WP_110853324.1">
    <property type="nucleotide sequence ID" value="NZ_QKLZ01000013.1"/>
</dbReference>
<dbReference type="Gene3D" id="3.40.250.10">
    <property type="entry name" value="Rhodanese-like domain"/>
    <property type="match status" value="1"/>
</dbReference>
<gene>
    <name evidence="3" type="ORF">SAMN05216184_11333</name>
</gene>
<dbReference type="Pfam" id="PF00581">
    <property type="entry name" value="Rhodanese"/>
    <property type="match status" value="1"/>
</dbReference>
<dbReference type="PROSITE" id="PS50206">
    <property type="entry name" value="RHODANESE_3"/>
    <property type="match status" value="1"/>
</dbReference>
<feature type="region of interest" description="Disordered" evidence="1">
    <location>
        <begin position="1"/>
        <end position="22"/>
    </location>
</feature>
<dbReference type="InterPro" id="IPR050229">
    <property type="entry name" value="GlpE_sulfurtransferase"/>
</dbReference>
<dbReference type="InterPro" id="IPR001763">
    <property type="entry name" value="Rhodanese-like_dom"/>
</dbReference>
<dbReference type="GO" id="GO:0016740">
    <property type="term" value="F:transferase activity"/>
    <property type="evidence" value="ECO:0007669"/>
    <property type="project" value="UniProtKB-KW"/>
</dbReference>
<evidence type="ECO:0000313" key="4">
    <source>
        <dbReference type="Proteomes" id="UP000250222"/>
    </source>
</evidence>
<reference evidence="3 4" key="1">
    <citation type="submission" date="2016-10" db="EMBL/GenBank/DDBJ databases">
        <authorList>
            <person name="Cai Z."/>
        </authorList>
    </citation>
    <scope>NUCLEOTIDE SEQUENCE [LARGE SCALE GENOMIC DNA]</scope>
    <source>
        <strain evidence="3 4">CGMCC 1.10826</strain>
    </source>
</reference>
<evidence type="ECO:0000259" key="2">
    <source>
        <dbReference type="PROSITE" id="PS50206"/>
    </source>
</evidence>
<dbReference type="SMART" id="SM00450">
    <property type="entry name" value="RHOD"/>
    <property type="match status" value="1"/>
</dbReference>
<dbReference type="CDD" id="cd00158">
    <property type="entry name" value="RHOD"/>
    <property type="match status" value="1"/>
</dbReference>
<dbReference type="OrthoDB" id="9800872at2"/>
<proteinExistence type="predicted"/>
<dbReference type="Proteomes" id="UP000250222">
    <property type="component" value="Unassembled WGS sequence"/>
</dbReference>
<dbReference type="SUPFAM" id="SSF52821">
    <property type="entry name" value="Rhodanese/Cell cycle control phosphatase"/>
    <property type="match status" value="1"/>
</dbReference>
<dbReference type="PANTHER" id="PTHR43031">
    <property type="entry name" value="FAD-DEPENDENT OXIDOREDUCTASE"/>
    <property type="match status" value="1"/>
</dbReference>
<dbReference type="InterPro" id="IPR036873">
    <property type="entry name" value="Rhodanese-like_dom_sf"/>
</dbReference>
<dbReference type="PANTHER" id="PTHR43031:SF1">
    <property type="entry name" value="PYRIDINE NUCLEOTIDE-DISULPHIDE OXIDOREDUCTASE"/>
    <property type="match status" value="1"/>
</dbReference>
<accession>A0A2Y9C031</accession>
<keyword evidence="3" id="KW-0808">Transferase</keyword>
<evidence type="ECO:0000313" key="3">
    <source>
        <dbReference type="EMBL" id="SSA45432.1"/>
    </source>
</evidence>
<evidence type="ECO:0000256" key="1">
    <source>
        <dbReference type="SAM" id="MobiDB-lite"/>
    </source>
</evidence>